<protein>
    <submittedName>
        <fullName evidence="2">Uncharacterized protein</fullName>
    </submittedName>
</protein>
<proteinExistence type="predicted"/>
<accession>A0AAV7IPV9</accession>
<evidence type="ECO:0000256" key="1">
    <source>
        <dbReference type="SAM" id="MobiDB-lite"/>
    </source>
</evidence>
<feature type="region of interest" description="Disordered" evidence="1">
    <location>
        <begin position="524"/>
        <end position="544"/>
    </location>
</feature>
<sequence>MSDINTSVLFLENLITVLDSNVVKYRRLFLSTREEQMRKVLDVFILELTRNYSKIMKATSIINSFNTGQVEESDLYTSISLKTCNEQVDAYNKLISEFDSMKSYLKKGELITSNGQVLLLEVFNEELRTLVGSRRDEGYSLWEALSSKTRELKQIGSDTTLLPIEKASSDPKSEIAPKKLRRVVTLSAFDSMKPKSIRRLKNRENRRTFEYICKPDAIPPIQRVEIKEDSLQLALQQESPKELVDENSAENLARFPLKSVQKSGPENSLLHQMEENPIRLDSQTSNSKHGYQSIDEFVKKPFSENLARFPLKSVQKSGPENSLLHQMEENPIRLDSQTSNSKHGYQSIDEFVKKPFSENLARFPLKSVQKSGPENSLLHQMEENSIRLDSQTSNSKHGYQSIDEFVKKPFSENLARFPLKKLQKSGLDGSLLHPMEGNLIYGDLKTSNLENENHSIDELVKKRSAEDLSRLPLENVIKSDLDNSYHNQKTNLIYEGSQPEYQSIDGWINKRSPQNLTKLQLKTKESNLSQSDTHKPNPGYISLNQMKTNPTFKDSLSKLQHTDKFIDKQFAQHLSKPPLQECCLLPNANKNPTYPSEGKMFILKNSCGFDSIAQILLANVTDYPNFENASQQNSQIIDLILKLRASPCSKAASLRDDYLVSKNIALAKSDGNAPSLTIDLFGTIFGVWEKYFDELPSAYRRFTCHPENRSKKSAFEIVKLGPTRKISIEEELDSFTKDKLRCHLCNNMSETYFELQNYLFIDLTIHAGSKKYKCRLNMFPEKLTFLRTKLRLAGVIEGDSEHFKAYVRRINGDWELYDDLKEKVTKSFAFDVIAPEAVVYIRE</sequence>
<dbReference type="Proteomes" id="UP000826195">
    <property type="component" value="Unassembled WGS sequence"/>
</dbReference>
<keyword evidence="3" id="KW-1185">Reference proteome</keyword>
<evidence type="ECO:0000313" key="2">
    <source>
        <dbReference type="EMBL" id="KAH0554646.1"/>
    </source>
</evidence>
<dbReference type="EMBL" id="JAHXZJ010001119">
    <property type="protein sequence ID" value="KAH0554646.1"/>
    <property type="molecule type" value="Genomic_DNA"/>
</dbReference>
<gene>
    <name evidence="2" type="ORF">KQX54_012074</name>
</gene>
<name>A0AAV7IPV9_COTGL</name>
<organism evidence="2 3">
    <name type="scientific">Cotesia glomerata</name>
    <name type="common">Lepidopteran parasitic wasp</name>
    <name type="synonym">Apanteles glomeratus</name>
    <dbReference type="NCBI Taxonomy" id="32391"/>
    <lineage>
        <taxon>Eukaryota</taxon>
        <taxon>Metazoa</taxon>
        <taxon>Ecdysozoa</taxon>
        <taxon>Arthropoda</taxon>
        <taxon>Hexapoda</taxon>
        <taxon>Insecta</taxon>
        <taxon>Pterygota</taxon>
        <taxon>Neoptera</taxon>
        <taxon>Endopterygota</taxon>
        <taxon>Hymenoptera</taxon>
        <taxon>Apocrita</taxon>
        <taxon>Ichneumonoidea</taxon>
        <taxon>Braconidae</taxon>
        <taxon>Microgastrinae</taxon>
        <taxon>Cotesia</taxon>
    </lineage>
</organism>
<dbReference type="AlphaFoldDB" id="A0AAV7IPV9"/>
<evidence type="ECO:0000313" key="3">
    <source>
        <dbReference type="Proteomes" id="UP000826195"/>
    </source>
</evidence>
<comment type="caution">
    <text evidence="2">The sequence shown here is derived from an EMBL/GenBank/DDBJ whole genome shotgun (WGS) entry which is preliminary data.</text>
</comment>
<reference evidence="2 3" key="1">
    <citation type="journal article" date="2021" name="J. Hered.">
        <title>A chromosome-level genome assembly of the parasitoid wasp, Cotesia glomerata (Hymenoptera: Braconidae).</title>
        <authorList>
            <person name="Pinto B.J."/>
            <person name="Weis J.J."/>
            <person name="Gamble T."/>
            <person name="Ode P.J."/>
            <person name="Paul R."/>
            <person name="Zaspel J.M."/>
        </authorList>
    </citation>
    <scope>NUCLEOTIDE SEQUENCE [LARGE SCALE GENOMIC DNA]</scope>
    <source>
        <strain evidence="2">CgM1</strain>
    </source>
</reference>